<keyword evidence="2 6" id="KW-0698">rRNA processing</keyword>
<dbReference type="SUPFAM" id="SSF53335">
    <property type="entry name" value="S-adenosyl-L-methionine-dependent methyltransferases"/>
    <property type="match status" value="1"/>
</dbReference>
<dbReference type="NCBIfam" id="TIGR00006">
    <property type="entry name" value="16S rRNA (cytosine(1402)-N(4))-methyltransferase RsmH"/>
    <property type="match status" value="1"/>
</dbReference>
<accession>A0AAX3BDV5</accession>
<keyword evidence="6" id="KW-0963">Cytoplasm</keyword>
<dbReference type="GO" id="GO:0005737">
    <property type="term" value="C:cytoplasm"/>
    <property type="evidence" value="ECO:0007669"/>
    <property type="project" value="UniProtKB-SubCell"/>
</dbReference>
<comment type="subcellular location">
    <subcellularLocation>
        <location evidence="6">Cytoplasm</location>
    </subcellularLocation>
</comment>
<dbReference type="AlphaFoldDB" id="A0AAX3BDV5"/>
<dbReference type="HAMAP" id="MF_01007">
    <property type="entry name" value="16SrRNA_methyltr_H"/>
    <property type="match status" value="1"/>
</dbReference>
<keyword evidence="5 6" id="KW-0949">S-adenosyl-L-methionine</keyword>
<feature type="binding site" evidence="6">
    <location>
        <position position="51"/>
    </location>
    <ligand>
        <name>S-adenosyl-L-methionine</name>
        <dbReference type="ChEBI" id="CHEBI:59789"/>
    </ligand>
</feature>
<reference evidence="7" key="2">
    <citation type="submission" date="2022-06" db="EMBL/GenBank/DDBJ databases">
        <title>Thermospira aquatica gen. nov., sp. nov.</title>
        <authorList>
            <person name="Ben Ali Gam Z."/>
            <person name="Labat M."/>
        </authorList>
    </citation>
    <scope>NUCLEOTIDE SEQUENCE</scope>
    <source>
        <strain evidence="7">F1F22</strain>
    </source>
</reference>
<sequence length="295" mass="33018">MIYHTPIMAAEIVNFFTPCSGGVFVDATCGEGGHSEVIVSHLSYKRLICIDRDATILSVARERLARFPGVSFHHAAFDRLPEILRAENLDGCDAILADLGVSMYHFILHEGTKGRGLSIHDDEGLDMRLDRSTGITAQEVVNTFSQEEIADILYTYGEEYDAYRIARAICQNRPIRSAAHLSRVVLKAKRSQGYHKIHPATKTFQALRIFLNKELEILESFLPLAADNLHIGGRLAVISFHSLEDRIVKRSFQSLAKEGKVKILTPKPVVPSHEEIMRNKASRSAKLRVVERMAV</sequence>
<comment type="function">
    <text evidence="6">Specifically methylates the N4 position of cytidine in position 1402 (C1402) of 16S rRNA.</text>
</comment>
<dbReference type="GO" id="GO:0071424">
    <property type="term" value="F:rRNA (cytosine-N4-)-methyltransferase activity"/>
    <property type="evidence" value="ECO:0007669"/>
    <property type="project" value="UniProtKB-UniRule"/>
</dbReference>
<feature type="binding site" evidence="6">
    <location>
        <position position="98"/>
    </location>
    <ligand>
        <name>S-adenosyl-L-methionine</name>
        <dbReference type="ChEBI" id="CHEBI:59789"/>
    </ligand>
</feature>
<dbReference type="EC" id="2.1.1.199" evidence="6"/>
<keyword evidence="4 6" id="KW-0808">Transferase</keyword>
<dbReference type="PANTHER" id="PTHR11265:SF0">
    <property type="entry name" value="12S RRNA N4-METHYLCYTIDINE METHYLTRANSFERASE"/>
    <property type="match status" value="1"/>
</dbReference>
<dbReference type="KEGG" id="taqu:KDW03_00320"/>
<evidence type="ECO:0000256" key="4">
    <source>
        <dbReference type="ARBA" id="ARBA00022679"/>
    </source>
</evidence>
<name>A0AAX3BDV5_9SPIR</name>
<dbReference type="RefSeq" id="WP_271435417.1">
    <property type="nucleotide sequence ID" value="NZ_CP073355.1"/>
</dbReference>
<keyword evidence="3 6" id="KW-0489">Methyltransferase</keyword>
<dbReference type="EMBL" id="CP073355">
    <property type="protein sequence ID" value="URA10285.1"/>
    <property type="molecule type" value="Genomic_DNA"/>
</dbReference>
<comment type="similarity">
    <text evidence="1 6">Belongs to the methyltransferase superfamily. RsmH family.</text>
</comment>
<evidence type="ECO:0000313" key="7">
    <source>
        <dbReference type="EMBL" id="URA10285.1"/>
    </source>
</evidence>
<evidence type="ECO:0000256" key="3">
    <source>
        <dbReference type="ARBA" id="ARBA00022603"/>
    </source>
</evidence>
<comment type="catalytic activity">
    <reaction evidence="6">
        <text>cytidine(1402) in 16S rRNA + S-adenosyl-L-methionine = N(4)-methylcytidine(1402) in 16S rRNA + S-adenosyl-L-homocysteine + H(+)</text>
        <dbReference type="Rhea" id="RHEA:42928"/>
        <dbReference type="Rhea" id="RHEA-COMP:10286"/>
        <dbReference type="Rhea" id="RHEA-COMP:10287"/>
        <dbReference type="ChEBI" id="CHEBI:15378"/>
        <dbReference type="ChEBI" id="CHEBI:57856"/>
        <dbReference type="ChEBI" id="CHEBI:59789"/>
        <dbReference type="ChEBI" id="CHEBI:74506"/>
        <dbReference type="ChEBI" id="CHEBI:82748"/>
        <dbReference type="EC" id="2.1.1.199"/>
    </reaction>
</comment>
<feature type="binding site" evidence="6">
    <location>
        <position position="105"/>
    </location>
    <ligand>
        <name>S-adenosyl-L-methionine</name>
        <dbReference type="ChEBI" id="CHEBI:59789"/>
    </ligand>
</feature>
<reference evidence="7" key="1">
    <citation type="submission" date="2021-04" db="EMBL/GenBank/DDBJ databases">
        <authorList>
            <person name="Postec A."/>
        </authorList>
    </citation>
    <scope>NUCLEOTIDE SEQUENCE</scope>
    <source>
        <strain evidence="7">F1F22</strain>
    </source>
</reference>
<dbReference type="PANTHER" id="PTHR11265">
    <property type="entry name" value="S-ADENOSYL-METHYLTRANSFERASE MRAW"/>
    <property type="match status" value="1"/>
</dbReference>
<dbReference type="Gene3D" id="1.10.150.170">
    <property type="entry name" value="Putative methyltransferase TM0872, insert domain"/>
    <property type="match status" value="1"/>
</dbReference>
<proteinExistence type="inferred from homology"/>
<dbReference type="Pfam" id="PF01795">
    <property type="entry name" value="Methyltransf_5"/>
    <property type="match status" value="1"/>
</dbReference>
<dbReference type="GO" id="GO:0070475">
    <property type="term" value="P:rRNA base methylation"/>
    <property type="evidence" value="ECO:0007669"/>
    <property type="project" value="UniProtKB-UniRule"/>
</dbReference>
<protein>
    <recommendedName>
        <fullName evidence="6">Ribosomal RNA small subunit methyltransferase H</fullName>
        <ecNumber evidence="6">2.1.1.199</ecNumber>
    </recommendedName>
    <alternativeName>
        <fullName evidence="6">16S rRNA m(4)C1402 methyltransferase</fullName>
    </alternativeName>
    <alternativeName>
        <fullName evidence="6">rRNA (cytosine-N(4)-)-methyltransferase RsmH</fullName>
    </alternativeName>
</protein>
<organism evidence="7 8">
    <name type="scientific">Thermospira aquatica</name>
    <dbReference type="NCBI Taxonomy" id="2828656"/>
    <lineage>
        <taxon>Bacteria</taxon>
        <taxon>Pseudomonadati</taxon>
        <taxon>Spirochaetota</taxon>
        <taxon>Spirochaetia</taxon>
        <taxon>Brevinematales</taxon>
        <taxon>Thermospiraceae</taxon>
        <taxon>Thermospira</taxon>
    </lineage>
</organism>
<dbReference type="InterPro" id="IPR002903">
    <property type="entry name" value="RsmH"/>
</dbReference>
<dbReference type="InterPro" id="IPR023397">
    <property type="entry name" value="SAM-dep_MeTrfase_MraW_recog"/>
</dbReference>
<feature type="binding site" evidence="6">
    <location>
        <begin position="32"/>
        <end position="34"/>
    </location>
    <ligand>
        <name>S-adenosyl-L-methionine</name>
        <dbReference type="ChEBI" id="CHEBI:59789"/>
    </ligand>
</feature>
<dbReference type="InterPro" id="IPR029063">
    <property type="entry name" value="SAM-dependent_MTases_sf"/>
</dbReference>
<dbReference type="PIRSF" id="PIRSF004486">
    <property type="entry name" value="MraW"/>
    <property type="match status" value="1"/>
</dbReference>
<evidence type="ECO:0000313" key="8">
    <source>
        <dbReference type="Proteomes" id="UP001056539"/>
    </source>
</evidence>
<evidence type="ECO:0000256" key="1">
    <source>
        <dbReference type="ARBA" id="ARBA00010396"/>
    </source>
</evidence>
<dbReference type="Proteomes" id="UP001056539">
    <property type="component" value="Chromosome"/>
</dbReference>
<keyword evidence="8" id="KW-1185">Reference proteome</keyword>
<dbReference type="SUPFAM" id="SSF81799">
    <property type="entry name" value="Putative methyltransferase TM0872, insert domain"/>
    <property type="match status" value="1"/>
</dbReference>
<evidence type="ECO:0000256" key="5">
    <source>
        <dbReference type="ARBA" id="ARBA00022691"/>
    </source>
</evidence>
<feature type="binding site" evidence="6">
    <location>
        <position position="77"/>
    </location>
    <ligand>
        <name>S-adenosyl-L-methionine</name>
        <dbReference type="ChEBI" id="CHEBI:59789"/>
    </ligand>
</feature>
<gene>
    <name evidence="6 7" type="primary">rsmH</name>
    <name evidence="7" type="ORF">KDW03_00320</name>
</gene>
<dbReference type="Gene3D" id="3.40.50.150">
    <property type="entry name" value="Vaccinia Virus protein VP39"/>
    <property type="match status" value="1"/>
</dbReference>
<evidence type="ECO:0000256" key="2">
    <source>
        <dbReference type="ARBA" id="ARBA00022552"/>
    </source>
</evidence>
<evidence type="ECO:0000256" key="6">
    <source>
        <dbReference type="HAMAP-Rule" id="MF_01007"/>
    </source>
</evidence>